<dbReference type="Proteomes" id="UP000189956">
    <property type="component" value="Unassembled WGS sequence"/>
</dbReference>
<evidence type="ECO:0000313" key="2">
    <source>
        <dbReference type="Proteomes" id="UP000189956"/>
    </source>
</evidence>
<name>A0A1T4NNN0_PORCN</name>
<evidence type="ECO:0008006" key="3">
    <source>
        <dbReference type="Google" id="ProtNLM"/>
    </source>
</evidence>
<evidence type="ECO:0000313" key="1">
    <source>
        <dbReference type="EMBL" id="SJZ80901.1"/>
    </source>
</evidence>
<organism evidence="1 2">
    <name type="scientific">Porphyromonas cangingivalis</name>
    <dbReference type="NCBI Taxonomy" id="36874"/>
    <lineage>
        <taxon>Bacteria</taxon>
        <taxon>Pseudomonadati</taxon>
        <taxon>Bacteroidota</taxon>
        <taxon>Bacteroidia</taxon>
        <taxon>Bacteroidales</taxon>
        <taxon>Porphyromonadaceae</taxon>
        <taxon>Porphyromonas</taxon>
    </lineage>
</organism>
<gene>
    <name evidence="1" type="ORF">SAMN02745205_01953</name>
</gene>
<proteinExistence type="predicted"/>
<dbReference type="RefSeq" id="WP_025839593.1">
    <property type="nucleotide sequence ID" value="NZ_LR134506.1"/>
</dbReference>
<dbReference type="SUPFAM" id="SSF52172">
    <property type="entry name" value="CheY-like"/>
    <property type="match status" value="1"/>
</dbReference>
<dbReference type="EMBL" id="FUWL01000024">
    <property type="protein sequence ID" value="SJZ80901.1"/>
    <property type="molecule type" value="Genomic_DNA"/>
</dbReference>
<dbReference type="Gene3D" id="3.40.50.2300">
    <property type="match status" value="1"/>
</dbReference>
<dbReference type="AlphaFoldDB" id="A0A1T4NNN0"/>
<dbReference type="InterPro" id="IPR011006">
    <property type="entry name" value="CheY-like_superfamily"/>
</dbReference>
<accession>A0A1T4NNN0</accession>
<sequence length="233" mass="27075">MVEMRILVIDDADMSDSLNSLKRKLSRDKINLTSSVIHLNNRRYYNLDSKLDLSPIKEEVNQVKQQGRFDLIMVDYNYGEDCELNGLSIIQELRKIFHKTRIILYSGSRKDVIKYIIESSGILSEKDTIDYDEMVKHINNLMEMKIETFIQRNNFESEAIKVLKQNSCKDVKELLMDKLSLYPNLVVHDQGVRGIGGKSLKDVVEALGSDDQTQNWLDEILDEFIAYLTKIYE</sequence>
<reference evidence="1 2" key="1">
    <citation type="submission" date="2017-02" db="EMBL/GenBank/DDBJ databases">
        <authorList>
            <person name="Peterson S.W."/>
        </authorList>
    </citation>
    <scope>NUCLEOTIDE SEQUENCE [LARGE SCALE GENOMIC DNA]</scope>
    <source>
        <strain evidence="1 2">ATCC 700135</strain>
    </source>
</reference>
<protein>
    <recommendedName>
        <fullName evidence="3">Response regulatory domain-containing protein</fullName>
    </recommendedName>
</protein>